<dbReference type="GO" id="GO:0046872">
    <property type="term" value="F:metal ion binding"/>
    <property type="evidence" value="ECO:0007669"/>
    <property type="project" value="UniProtKB-UniRule"/>
</dbReference>
<dbReference type="RefSeq" id="WP_308459561.1">
    <property type="nucleotide sequence ID" value="NZ_JAJEPS010000009.1"/>
</dbReference>
<dbReference type="PANTHER" id="PTHR30352">
    <property type="entry name" value="PYRUVATE FORMATE-LYASE-ACTIVATING ENZYME"/>
    <property type="match status" value="1"/>
</dbReference>
<evidence type="ECO:0000256" key="1">
    <source>
        <dbReference type="ARBA" id="ARBA00003141"/>
    </source>
</evidence>
<dbReference type="InterPro" id="IPR012838">
    <property type="entry name" value="PFL1_activating"/>
</dbReference>
<dbReference type="PANTHER" id="PTHR30352:SF5">
    <property type="entry name" value="PYRUVATE FORMATE-LYASE 1-ACTIVATING ENZYME"/>
    <property type="match status" value="1"/>
</dbReference>
<evidence type="ECO:0000313" key="13">
    <source>
        <dbReference type="Proteomes" id="UP001198220"/>
    </source>
</evidence>
<feature type="domain" description="Radical SAM core" evidence="11">
    <location>
        <begin position="14"/>
        <end position="241"/>
    </location>
</feature>
<dbReference type="SFLD" id="SFLDS00029">
    <property type="entry name" value="Radical_SAM"/>
    <property type="match status" value="1"/>
</dbReference>
<dbReference type="Gene3D" id="3.20.20.70">
    <property type="entry name" value="Aldolase class I"/>
    <property type="match status" value="1"/>
</dbReference>
<dbReference type="AlphaFoldDB" id="A0AAE3DBE6"/>
<evidence type="ECO:0000256" key="4">
    <source>
        <dbReference type="ARBA" id="ARBA00022485"/>
    </source>
</evidence>
<evidence type="ECO:0000256" key="7">
    <source>
        <dbReference type="ARBA" id="ARBA00023002"/>
    </source>
</evidence>
<dbReference type="InterPro" id="IPR001989">
    <property type="entry name" value="Radical_activat_CS"/>
</dbReference>
<dbReference type="InterPro" id="IPR007197">
    <property type="entry name" value="rSAM"/>
</dbReference>
<dbReference type="GO" id="GO:0043365">
    <property type="term" value="F:[formate-C-acetyltransferase]-activating enzyme activity"/>
    <property type="evidence" value="ECO:0007669"/>
    <property type="project" value="UniProtKB-UniRule"/>
</dbReference>
<evidence type="ECO:0000256" key="8">
    <source>
        <dbReference type="ARBA" id="ARBA00023004"/>
    </source>
</evidence>
<dbReference type="Proteomes" id="UP001198220">
    <property type="component" value="Unassembled WGS sequence"/>
</dbReference>
<keyword evidence="6 10" id="KW-0479">Metal-binding</keyword>
<dbReference type="EC" id="1.97.1.4" evidence="10"/>
<evidence type="ECO:0000256" key="2">
    <source>
        <dbReference type="ARBA" id="ARBA00009777"/>
    </source>
</evidence>
<evidence type="ECO:0000259" key="11">
    <source>
        <dbReference type="PROSITE" id="PS51918"/>
    </source>
</evidence>
<evidence type="ECO:0000256" key="10">
    <source>
        <dbReference type="RuleBase" id="RU362053"/>
    </source>
</evidence>
<comment type="caution">
    <text evidence="12">The sequence shown here is derived from an EMBL/GenBank/DDBJ whole genome shotgun (WGS) entry which is preliminary data.</text>
</comment>
<keyword evidence="4 10" id="KW-0004">4Fe-4S</keyword>
<dbReference type="SFLD" id="SFLDG01066">
    <property type="entry name" value="organic_radical-activating_enz"/>
    <property type="match status" value="1"/>
</dbReference>
<evidence type="ECO:0000313" key="12">
    <source>
        <dbReference type="EMBL" id="MCC2126607.1"/>
    </source>
</evidence>
<protein>
    <recommendedName>
        <fullName evidence="3 10">Pyruvate formate-lyase-activating enzyme</fullName>
        <ecNumber evidence="10">1.97.1.4</ecNumber>
    </recommendedName>
</protein>
<dbReference type="CDD" id="cd01335">
    <property type="entry name" value="Radical_SAM"/>
    <property type="match status" value="1"/>
</dbReference>
<dbReference type="PROSITE" id="PS01087">
    <property type="entry name" value="RADICAL_ACTIVATING"/>
    <property type="match status" value="1"/>
</dbReference>
<dbReference type="InterPro" id="IPR058240">
    <property type="entry name" value="rSAM_sf"/>
</dbReference>
<gene>
    <name evidence="12" type="primary">pflA</name>
    <name evidence="12" type="ORF">LKD36_10485</name>
</gene>
<comment type="cofactor">
    <cofactor evidence="10">
        <name>[4Fe-4S] cluster</name>
        <dbReference type="ChEBI" id="CHEBI:49883"/>
    </cofactor>
    <text evidence="10">Binds 1 [4Fe-4S] cluster. The cluster is coordinated with 3 cysteines and an exchangeable S-adenosyl-L-methionine.</text>
</comment>
<keyword evidence="12" id="KW-0456">Lyase</keyword>
<dbReference type="GO" id="GO:0005737">
    <property type="term" value="C:cytoplasm"/>
    <property type="evidence" value="ECO:0007669"/>
    <property type="project" value="UniProtKB-SubCell"/>
</dbReference>
<comment type="catalytic activity">
    <reaction evidence="10">
        <text>glycyl-[formate C-acetyltransferase] + reduced [flavodoxin] + S-adenosyl-L-methionine = glycin-2-yl radical-[formate C-acetyltransferase] + semiquinone [flavodoxin] + 5'-deoxyadenosine + L-methionine + H(+)</text>
        <dbReference type="Rhea" id="RHEA:19225"/>
        <dbReference type="Rhea" id="RHEA-COMP:10622"/>
        <dbReference type="Rhea" id="RHEA-COMP:12190"/>
        <dbReference type="Rhea" id="RHEA-COMP:12191"/>
        <dbReference type="Rhea" id="RHEA-COMP:14480"/>
        <dbReference type="ChEBI" id="CHEBI:15378"/>
        <dbReference type="ChEBI" id="CHEBI:17319"/>
        <dbReference type="ChEBI" id="CHEBI:29947"/>
        <dbReference type="ChEBI" id="CHEBI:32722"/>
        <dbReference type="ChEBI" id="CHEBI:57618"/>
        <dbReference type="ChEBI" id="CHEBI:57844"/>
        <dbReference type="ChEBI" id="CHEBI:59789"/>
        <dbReference type="ChEBI" id="CHEBI:140311"/>
        <dbReference type="EC" id="1.97.1.4"/>
    </reaction>
</comment>
<dbReference type="Pfam" id="PF04055">
    <property type="entry name" value="Radical_SAM"/>
    <property type="match status" value="1"/>
</dbReference>
<accession>A0AAE3DBE6</accession>
<sequence>MTGRVHSIESFGLVDGPGVRSVVFLKGCNLRCRYCHNPDTWTKEGGEEWEAEGLFQKLYRFKPYWKNKGGITVSGGEAMLQMEFVTDLFSIAKKHDIHTALDTSGGPFCMEPDYLESFQKLMDVTDLFILDMKEMDPERHKALTGQDNRNILAFARYLSAHKKPMWIRHVLVPGLTDSRESLETLYDFIRELKSVERVEILPYHTMGVHKWEALGIPYSLKNVLPPTEEEVRRAEEILRIK</sequence>
<keyword evidence="9 10" id="KW-0411">Iron-sulfur</keyword>
<name>A0AAE3DBE6_9FIRM</name>
<keyword evidence="13" id="KW-1185">Reference proteome</keyword>
<evidence type="ECO:0000256" key="6">
    <source>
        <dbReference type="ARBA" id="ARBA00022723"/>
    </source>
</evidence>
<dbReference type="EMBL" id="JAJEPS010000009">
    <property type="protein sequence ID" value="MCC2126607.1"/>
    <property type="molecule type" value="Genomic_DNA"/>
</dbReference>
<dbReference type="InterPro" id="IPR013785">
    <property type="entry name" value="Aldolase_TIM"/>
</dbReference>
<proteinExistence type="inferred from homology"/>
<evidence type="ECO:0000256" key="3">
    <source>
        <dbReference type="ARBA" id="ARBA00021356"/>
    </source>
</evidence>
<organism evidence="12 13">
    <name type="scientific">Hominiventricola filiformis</name>
    <dbReference type="NCBI Taxonomy" id="2885352"/>
    <lineage>
        <taxon>Bacteria</taxon>
        <taxon>Bacillati</taxon>
        <taxon>Bacillota</taxon>
        <taxon>Clostridia</taxon>
        <taxon>Lachnospirales</taxon>
        <taxon>Lachnospiraceae</taxon>
        <taxon>Hominiventricola</taxon>
    </lineage>
</organism>
<dbReference type="SUPFAM" id="SSF102114">
    <property type="entry name" value="Radical SAM enzymes"/>
    <property type="match status" value="1"/>
</dbReference>
<dbReference type="PROSITE" id="PS51918">
    <property type="entry name" value="RADICAL_SAM"/>
    <property type="match status" value="1"/>
</dbReference>
<keyword evidence="12" id="KW-0670">Pyruvate</keyword>
<dbReference type="GO" id="GO:0016829">
    <property type="term" value="F:lyase activity"/>
    <property type="evidence" value="ECO:0007669"/>
    <property type="project" value="UniProtKB-KW"/>
</dbReference>
<keyword evidence="8 10" id="KW-0408">Iron</keyword>
<keyword evidence="5 10" id="KW-0949">S-adenosyl-L-methionine</keyword>
<comment type="subcellular location">
    <subcellularLocation>
        <location evidence="10">Cytoplasm</location>
    </subcellularLocation>
</comment>
<reference evidence="12 13" key="1">
    <citation type="submission" date="2021-10" db="EMBL/GenBank/DDBJ databases">
        <title>Anaerobic single-cell dispensing facilitates the cultivation of human gut bacteria.</title>
        <authorList>
            <person name="Afrizal A."/>
        </authorList>
    </citation>
    <scope>NUCLEOTIDE SEQUENCE [LARGE SCALE GENOMIC DNA]</scope>
    <source>
        <strain evidence="12 13">CLA-AA-H276</strain>
    </source>
</reference>
<keyword evidence="7 10" id="KW-0560">Oxidoreductase</keyword>
<evidence type="ECO:0000256" key="9">
    <source>
        <dbReference type="ARBA" id="ARBA00023014"/>
    </source>
</evidence>
<dbReference type="InterPro" id="IPR034457">
    <property type="entry name" value="Organic_radical-activating"/>
</dbReference>
<comment type="similarity">
    <text evidence="2 10">Belongs to the organic radical-activating enzymes family.</text>
</comment>
<dbReference type="GO" id="GO:0051539">
    <property type="term" value="F:4 iron, 4 sulfur cluster binding"/>
    <property type="evidence" value="ECO:0007669"/>
    <property type="project" value="UniProtKB-UniRule"/>
</dbReference>
<keyword evidence="10" id="KW-0963">Cytoplasm</keyword>
<dbReference type="NCBIfam" id="TIGR02493">
    <property type="entry name" value="PFLA"/>
    <property type="match status" value="1"/>
</dbReference>
<comment type="function">
    <text evidence="1 10">Activation of pyruvate formate-lyase under anaerobic conditions by generation of an organic free radical, using S-adenosylmethionine and reduced flavodoxin as cosubstrates to produce 5'-deoxy-adenosine.</text>
</comment>
<evidence type="ECO:0000256" key="5">
    <source>
        <dbReference type="ARBA" id="ARBA00022691"/>
    </source>
</evidence>